<dbReference type="Gene3D" id="3.40.50.1010">
    <property type="entry name" value="5'-nuclease"/>
    <property type="match status" value="1"/>
</dbReference>
<dbReference type="AlphaFoldDB" id="A0A1F7Z0M6"/>
<evidence type="ECO:0000313" key="2">
    <source>
        <dbReference type="EMBL" id="OGM32508.1"/>
    </source>
</evidence>
<dbReference type="GO" id="GO:0004540">
    <property type="term" value="F:RNA nuclease activity"/>
    <property type="evidence" value="ECO:0007669"/>
    <property type="project" value="InterPro"/>
</dbReference>
<sequence>MLKVAKAYHKKGVDVNIATRLLVGAFRDKYDTAYLISSDSDLIPAVSECQAAGKTICYIGFQAKPSYALLKTCLRSVLLTKKDLLPFSKKS</sequence>
<dbReference type="Pfam" id="PF01936">
    <property type="entry name" value="NYN"/>
    <property type="match status" value="1"/>
</dbReference>
<evidence type="ECO:0000259" key="1">
    <source>
        <dbReference type="Pfam" id="PF01936"/>
    </source>
</evidence>
<dbReference type="InterPro" id="IPR021139">
    <property type="entry name" value="NYN"/>
</dbReference>
<feature type="domain" description="NYN" evidence="1">
    <location>
        <begin position="8"/>
        <end position="73"/>
    </location>
</feature>
<accession>A0A1F7Z0M6</accession>
<gene>
    <name evidence="2" type="ORF">A2803_03520</name>
</gene>
<protein>
    <recommendedName>
        <fullName evidence="1">NYN domain-containing protein</fullName>
    </recommendedName>
</protein>
<dbReference type="Proteomes" id="UP000178870">
    <property type="component" value="Unassembled WGS sequence"/>
</dbReference>
<dbReference type="EMBL" id="MGGP01000014">
    <property type="protein sequence ID" value="OGM32508.1"/>
    <property type="molecule type" value="Genomic_DNA"/>
</dbReference>
<evidence type="ECO:0000313" key="3">
    <source>
        <dbReference type="Proteomes" id="UP000178870"/>
    </source>
</evidence>
<reference evidence="2 3" key="1">
    <citation type="journal article" date="2016" name="Nat. Commun.">
        <title>Thousands of microbial genomes shed light on interconnected biogeochemical processes in an aquifer system.</title>
        <authorList>
            <person name="Anantharaman K."/>
            <person name="Brown C.T."/>
            <person name="Hug L.A."/>
            <person name="Sharon I."/>
            <person name="Castelle C.J."/>
            <person name="Probst A.J."/>
            <person name="Thomas B.C."/>
            <person name="Singh A."/>
            <person name="Wilkins M.J."/>
            <person name="Karaoz U."/>
            <person name="Brodie E.L."/>
            <person name="Williams K.H."/>
            <person name="Hubbard S.S."/>
            <person name="Banfield J.F."/>
        </authorList>
    </citation>
    <scope>NUCLEOTIDE SEQUENCE [LARGE SCALE GENOMIC DNA]</scope>
</reference>
<name>A0A1F7Z0M6_9BACT</name>
<organism evidence="2 3">
    <name type="scientific">Candidatus Woesebacteria bacterium RIFCSPHIGHO2_01_FULL_44_21</name>
    <dbReference type="NCBI Taxonomy" id="1802503"/>
    <lineage>
        <taxon>Bacteria</taxon>
        <taxon>Candidatus Woeseibacteriota</taxon>
    </lineage>
</organism>
<comment type="caution">
    <text evidence="2">The sequence shown here is derived from an EMBL/GenBank/DDBJ whole genome shotgun (WGS) entry which is preliminary data.</text>
</comment>
<proteinExistence type="predicted"/>